<comment type="caution">
    <text evidence="1">The sequence shown here is derived from an EMBL/GenBank/DDBJ whole genome shotgun (WGS) entry which is preliminary data.</text>
</comment>
<organism evidence="1 2">
    <name type="scientific">Cryptosporidium canis</name>
    <dbReference type="NCBI Taxonomy" id="195482"/>
    <lineage>
        <taxon>Eukaryota</taxon>
        <taxon>Sar</taxon>
        <taxon>Alveolata</taxon>
        <taxon>Apicomplexa</taxon>
        <taxon>Conoidasida</taxon>
        <taxon>Coccidia</taxon>
        <taxon>Eucoccidiorida</taxon>
        <taxon>Eimeriorina</taxon>
        <taxon>Cryptosporidiidae</taxon>
        <taxon>Cryptosporidium</taxon>
    </lineage>
</organism>
<evidence type="ECO:0000313" key="1">
    <source>
        <dbReference type="EMBL" id="KAJ1605606.1"/>
    </source>
</evidence>
<reference evidence="1" key="1">
    <citation type="submission" date="2022-10" db="EMBL/GenBank/DDBJ databases">
        <title>Adaptive evolution leads to modifications in subtelomeric GC content in a zoonotic Cryptosporidium species.</title>
        <authorList>
            <person name="Li J."/>
            <person name="Feng Y."/>
            <person name="Xiao L."/>
        </authorList>
    </citation>
    <scope>NUCLEOTIDE SEQUENCE</scope>
    <source>
        <strain evidence="1">25894</strain>
    </source>
</reference>
<gene>
    <name evidence="1" type="ORF">OJ252_3430</name>
</gene>
<dbReference type="Proteomes" id="UP001071777">
    <property type="component" value="Unassembled WGS sequence"/>
</dbReference>
<sequence>MRSFSISFISSALDFTWTNCSKSPMRVVARLSVMLARRLSAPKRQESAIRTIEKMTQYPGGDECVHEHPHDAVPDCVQDALWPGPPSSQ</sequence>
<evidence type="ECO:0000313" key="2">
    <source>
        <dbReference type="Proteomes" id="UP001071777"/>
    </source>
</evidence>
<keyword evidence="2" id="KW-1185">Reference proteome</keyword>
<name>A0ABQ8P2C5_9CRYT</name>
<proteinExistence type="predicted"/>
<accession>A0ABQ8P2C5</accession>
<dbReference type="EMBL" id="JAPCXB010000168">
    <property type="protein sequence ID" value="KAJ1605606.1"/>
    <property type="molecule type" value="Genomic_DNA"/>
</dbReference>
<protein>
    <submittedName>
        <fullName evidence="1">Uncharacterized protein</fullName>
    </submittedName>
</protein>